<dbReference type="AlphaFoldDB" id="A0AA85JRU2"/>
<organism evidence="4 5">
    <name type="scientific">Trichobilharzia regenti</name>
    <name type="common">Nasal bird schistosome</name>
    <dbReference type="NCBI Taxonomy" id="157069"/>
    <lineage>
        <taxon>Eukaryota</taxon>
        <taxon>Metazoa</taxon>
        <taxon>Spiralia</taxon>
        <taxon>Lophotrochozoa</taxon>
        <taxon>Platyhelminthes</taxon>
        <taxon>Trematoda</taxon>
        <taxon>Digenea</taxon>
        <taxon>Strigeidida</taxon>
        <taxon>Schistosomatoidea</taxon>
        <taxon>Schistosomatidae</taxon>
        <taxon>Trichobilharzia</taxon>
    </lineage>
</organism>
<evidence type="ECO:0000256" key="3">
    <source>
        <dbReference type="SAM" id="SignalP"/>
    </source>
</evidence>
<evidence type="ECO:0000256" key="1">
    <source>
        <dbReference type="SAM" id="MobiDB-lite"/>
    </source>
</evidence>
<feature type="transmembrane region" description="Helical" evidence="2">
    <location>
        <begin position="511"/>
        <end position="540"/>
    </location>
</feature>
<feature type="region of interest" description="Disordered" evidence="1">
    <location>
        <begin position="810"/>
        <end position="859"/>
    </location>
</feature>
<keyword evidence="2" id="KW-1133">Transmembrane helix</keyword>
<reference evidence="4" key="1">
    <citation type="submission" date="2022-06" db="EMBL/GenBank/DDBJ databases">
        <authorList>
            <person name="Berger JAMES D."/>
            <person name="Berger JAMES D."/>
        </authorList>
    </citation>
    <scope>NUCLEOTIDE SEQUENCE [LARGE SCALE GENOMIC DNA]</scope>
</reference>
<evidence type="ECO:0000256" key="2">
    <source>
        <dbReference type="SAM" id="Phobius"/>
    </source>
</evidence>
<feature type="region of interest" description="Disordered" evidence="1">
    <location>
        <begin position="202"/>
        <end position="240"/>
    </location>
</feature>
<keyword evidence="2" id="KW-0472">Membrane</keyword>
<name>A0AA85JRU2_TRIRE</name>
<feature type="compositionally biased region" description="Low complexity" evidence="1">
    <location>
        <begin position="99"/>
        <end position="113"/>
    </location>
</feature>
<feature type="compositionally biased region" description="Pro residues" evidence="1">
    <location>
        <begin position="917"/>
        <end position="929"/>
    </location>
</feature>
<feature type="compositionally biased region" description="Low complexity" evidence="1">
    <location>
        <begin position="813"/>
        <end position="834"/>
    </location>
</feature>
<evidence type="ECO:0000313" key="4">
    <source>
        <dbReference type="Proteomes" id="UP000050795"/>
    </source>
</evidence>
<keyword evidence="2" id="KW-0812">Transmembrane</keyword>
<feature type="compositionally biased region" description="Polar residues" evidence="1">
    <location>
        <begin position="835"/>
        <end position="852"/>
    </location>
</feature>
<feature type="signal peptide" evidence="3">
    <location>
        <begin position="1"/>
        <end position="17"/>
    </location>
</feature>
<protein>
    <submittedName>
        <fullName evidence="5">Uncharacterized protein</fullName>
    </submittedName>
</protein>
<feature type="region of interest" description="Disordered" evidence="1">
    <location>
        <begin position="910"/>
        <end position="929"/>
    </location>
</feature>
<feature type="chain" id="PRO_5041732990" evidence="3">
    <location>
        <begin position="18"/>
        <end position="929"/>
    </location>
</feature>
<feature type="region of interest" description="Disordered" evidence="1">
    <location>
        <begin position="93"/>
        <end position="120"/>
    </location>
</feature>
<sequence length="929" mass="105921">MHLVIVTLMITLYSIHSTKSSLSIQQRIITSPEDHLIEYIYNNSINYNCNFNDFHYCSFEHSMDWSFQLSLTEFAVQMKLAAERAAKIVQNFHNKETTSHNNNNRSDNNHNSNIKSMSDTVNQRETLSNTYPQFPAVIIPKINYFPCSSISQNESSYMKLSIHWPKYFITHKPIAPEDVTSATLSSTGSPSRFPLFSSTSISSFRSVTPRPPSPLPPPRRRTTTTKPTKTMIHQSTRRKLNDETDNINKQTLYTFQKSLPVACLQLKIRFLSNRTDSKIVVNLGSNKQTIRALLNTDDPNDYSYNDQVYDIDEDEQRDHSSPSSSTSPYTWRTMSRLDWSIFKEQISDLQNNNNNNNTLPNNIWINVTIPIYTTNNYTENTAYNNQYIDEHEYDERKLSNIIAQSDEWIAYDSVQSLNILSTSNICLDDIYLFTIRNQNLLRSTCQRKVSWFNESRNNSIQILRLNSLGYPILNMTSVRNRMINSKNNIIIQSFKSMNSKKYPLYNGGYHILWIAGSLILALFIIFLAILFIITFSLSVICSQRKISTNLPVTTTTINNDMSSRNKTGEILHQHNRRKVYLNHRHHHHCEDHSKDGFLQILPEDPINSLFNDMSSNSLHGLLYHPSFSGQQQQQKLQQTSTGHQQHFLDDNSTELSLYTQDDQNELMNSVNRQTVDGSDNASATSAIQLLRNWNFYKQRAIPCCRCYSPTAVVNAVKYSGLVQANALNTSMFLCMENHPLFNGDCNHNNITTTNNNNNSNNTNAISCDNLEENVMYRCHSRVGSPRLTSMPEGRQSLILSVNANNELVILPPSSSSTTTTCSTTATTTNDNNSSRYYNQKESSISPTINNKNTTHKERNNDNMFSMLNSLSEEDAEATRLEMAASVGALDQYLHEDRTLDGIDYTLSTVPRSLIGSEPPPSYSDSLPPS</sequence>
<dbReference type="Proteomes" id="UP000050795">
    <property type="component" value="Unassembled WGS sequence"/>
</dbReference>
<proteinExistence type="predicted"/>
<keyword evidence="3" id="KW-0732">Signal</keyword>
<accession>A0AA85JRU2</accession>
<reference evidence="5" key="2">
    <citation type="submission" date="2023-11" db="UniProtKB">
        <authorList>
            <consortium name="WormBaseParasite"/>
        </authorList>
    </citation>
    <scope>IDENTIFICATION</scope>
</reference>
<dbReference type="WBParaSite" id="TREG1_32310.1">
    <property type="protein sequence ID" value="TREG1_32310.1"/>
    <property type="gene ID" value="TREG1_32310"/>
</dbReference>
<evidence type="ECO:0000313" key="5">
    <source>
        <dbReference type="WBParaSite" id="TREG1_32310.1"/>
    </source>
</evidence>
<keyword evidence="4" id="KW-1185">Reference proteome</keyword>